<evidence type="ECO:0000256" key="3">
    <source>
        <dbReference type="ARBA" id="ARBA00023002"/>
    </source>
</evidence>
<gene>
    <name evidence="6" type="ORF">PbJCM13498_29100</name>
</gene>
<comment type="caution">
    <text evidence="6">The sequence shown here is derived from an EMBL/GenBank/DDBJ whole genome shotgun (WGS) entry which is preliminary data.</text>
</comment>
<dbReference type="Proteomes" id="UP000391834">
    <property type="component" value="Unassembled WGS sequence"/>
</dbReference>
<evidence type="ECO:0000256" key="1">
    <source>
        <dbReference type="ARBA" id="ARBA00022485"/>
    </source>
</evidence>
<evidence type="ECO:0000313" key="7">
    <source>
        <dbReference type="Proteomes" id="UP000391834"/>
    </source>
</evidence>
<keyword evidence="4" id="KW-0408">Iron</keyword>
<dbReference type="GO" id="GO:0016829">
    <property type="term" value="F:lyase activity"/>
    <property type="evidence" value="ECO:0007669"/>
    <property type="project" value="UniProtKB-KW"/>
</dbReference>
<keyword evidence="6" id="KW-0456">Lyase</keyword>
<evidence type="ECO:0000256" key="2">
    <source>
        <dbReference type="ARBA" id="ARBA00022723"/>
    </source>
</evidence>
<accession>A0A5M4B2Z9</accession>
<dbReference type="GO" id="GO:0051539">
    <property type="term" value="F:4 iron, 4 sulfur cluster binding"/>
    <property type="evidence" value="ECO:0007669"/>
    <property type="project" value="UniProtKB-KW"/>
</dbReference>
<sequence length="551" mass="62125">MKLSVIKSSFVLLLFVCLSGCSSTNKHQVISADVVIYGGTPAAITAAVELTRSNKHVVIVCPEKHLGGMSSNGLGFTDTGDKNIIGGIAKEFYQRLYTYYDKEEAWNWQSKSEYGNKGQDTPAIDGGTKSMWIFEPHVAENVFENFIEENKIAVYRDHWLDRNDGVEVTNGSIKSIKMLNGTLFKAKIYIDATYEGDLLAAAGVSYHVGRESNSEYNETWNGVQVGTFHHGHNFGDMKISPYKIPGDSSSGVLAYISTDPPGKKGEADYRVQAYCFRLCLTKHEENRVPFEKPAGYDSTKYELLARIYEAGWNQTFDKFDPIPNYKTDVNNHGPFSSDYIGMNYEYPEASYEQRARIIREHEAYQKGLLYFLANDRRVPSEVRQEMNKWGYAKDEFVDNGHWPHQIYVREARRMIGEYIMTENEVLGRTPVTTSIGMGSYTMDSHNVQRYITPDGYVQNEGDIGVHPHKPYQIAMGTVLPQKEECSNLLVPVAVSSSHIAFGSIRMEPVFMILGQSSGVMASMALDKKVPLHDLSYEEVRKELVARNQIIN</sequence>
<dbReference type="AlphaFoldDB" id="A0A5M4B2Z9"/>
<dbReference type="GO" id="GO:0016491">
    <property type="term" value="F:oxidoreductase activity"/>
    <property type="evidence" value="ECO:0007669"/>
    <property type="project" value="UniProtKB-KW"/>
</dbReference>
<protein>
    <submittedName>
        <fullName evidence="6">Protein-xanthan lyase</fullName>
    </submittedName>
</protein>
<keyword evidence="5" id="KW-0411">Iron-sulfur</keyword>
<dbReference type="InterPro" id="IPR036188">
    <property type="entry name" value="FAD/NAD-bd_sf"/>
</dbReference>
<proteinExistence type="predicted"/>
<keyword evidence="1" id="KW-0004">4Fe-4S</keyword>
<evidence type="ECO:0000313" key="6">
    <source>
        <dbReference type="EMBL" id="GET34047.1"/>
    </source>
</evidence>
<organism evidence="6 7">
    <name type="scientific">Prolixibacter bellariivorans</name>
    <dbReference type="NCBI Taxonomy" id="314319"/>
    <lineage>
        <taxon>Bacteria</taxon>
        <taxon>Pseudomonadati</taxon>
        <taxon>Bacteroidota</taxon>
        <taxon>Bacteroidia</taxon>
        <taxon>Marinilabiliales</taxon>
        <taxon>Prolixibacteraceae</taxon>
        <taxon>Prolixibacter</taxon>
    </lineage>
</organism>
<keyword evidence="3" id="KW-0560">Oxidoreductase</keyword>
<dbReference type="GO" id="GO:0046872">
    <property type="term" value="F:metal ion binding"/>
    <property type="evidence" value="ECO:0007669"/>
    <property type="project" value="UniProtKB-KW"/>
</dbReference>
<keyword evidence="7" id="KW-1185">Reference proteome</keyword>
<dbReference type="PANTHER" id="PTHR43498">
    <property type="entry name" value="FERREDOXIN:COB-COM HETERODISULFIDE REDUCTASE SUBUNIT A"/>
    <property type="match status" value="1"/>
</dbReference>
<dbReference type="SUPFAM" id="SSF51905">
    <property type="entry name" value="FAD/NAD(P)-binding domain"/>
    <property type="match status" value="1"/>
</dbReference>
<dbReference type="PANTHER" id="PTHR43498:SF1">
    <property type="entry name" value="COB--COM HETERODISULFIDE REDUCTASE IRON-SULFUR SUBUNIT A"/>
    <property type="match status" value="1"/>
</dbReference>
<dbReference type="RefSeq" id="WP_027585796.1">
    <property type="nucleotide sequence ID" value="NZ_BLAX01000001.1"/>
</dbReference>
<evidence type="ECO:0000256" key="4">
    <source>
        <dbReference type="ARBA" id="ARBA00023004"/>
    </source>
</evidence>
<name>A0A5M4B2Z9_9BACT</name>
<dbReference type="OrthoDB" id="668499at2"/>
<dbReference type="InterPro" id="IPR039650">
    <property type="entry name" value="HdrA-like"/>
</dbReference>
<dbReference type="Pfam" id="PF12831">
    <property type="entry name" value="FAD_oxidored"/>
    <property type="match status" value="1"/>
</dbReference>
<evidence type="ECO:0000256" key="5">
    <source>
        <dbReference type="ARBA" id="ARBA00023014"/>
    </source>
</evidence>
<reference evidence="6 7" key="1">
    <citation type="submission" date="2019-10" db="EMBL/GenBank/DDBJ databases">
        <title>Prolixibacter strains distinguished by the presence of nitrate reductase genes were adept at nitrate-dependent anaerobic corrosion of metallic iron and carbon steel.</title>
        <authorList>
            <person name="Iino T."/>
            <person name="Shono N."/>
            <person name="Ito K."/>
            <person name="Nakamura R."/>
            <person name="Sueoka K."/>
            <person name="Harayama S."/>
            <person name="Ohkuma M."/>
        </authorList>
    </citation>
    <scope>NUCLEOTIDE SEQUENCE [LARGE SCALE GENOMIC DNA]</scope>
    <source>
        <strain evidence="6 7">JCM 13498</strain>
    </source>
</reference>
<keyword evidence="2" id="KW-0479">Metal-binding</keyword>
<dbReference type="EMBL" id="BLAX01000001">
    <property type="protein sequence ID" value="GET34047.1"/>
    <property type="molecule type" value="Genomic_DNA"/>
</dbReference>